<sequence>MTVGEFEADPARAIAMAEAGVTVEVVRDGQAIVELRPTCSVSDVERRLAALDRIEALIGPGTAFGKKFSYEERTT</sequence>
<evidence type="ECO:0000313" key="1">
    <source>
        <dbReference type="EMBL" id="PAX06558.1"/>
    </source>
</evidence>
<evidence type="ECO:0000313" key="2">
    <source>
        <dbReference type="Proteomes" id="UP000218151"/>
    </source>
</evidence>
<name>A0A2A2SBC7_9SPHN</name>
<reference evidence="2" key="1">
    <citation type="submission" date="2017-09" db="EMBL/GenBank/DDBJ databases">
        <authorList>
            <person name="Feng G."/>
            <person name="Zhu H."/>
        </authorList>
    </citation>
    <scope>NUCLEOTIDE SEQUENCE [LARGE SCALE GENOMIC DNA]</scope>
    <source>
        <strain evidence="2">1PNM-20</strain>
    </source>
</reference>
<gene>
    <name evidence="1" type="ORF">CKY28_15510</name>
</gene>
<dbReference type="EMBL" id="NSLI01000005">
    <property type="protein sequence ID" value="PAX06558.1"/>
    <property type="molecule type" value="Genomic_DNA"/>
</dbReference>
<dbReference type="Proteomes" id="UP000218151">
    <property type="component" value="Unassembled WGS sequence"/>
</dbReference>
<protein>
    <submittedName>
        <fullName evidence="1">Uncharacterized protein</fullName>
    </submittedName>
</protein>
<comment type="caution">
    <text evidence="1">The sequence shown here is derived from an EMBL/GenBank/DDBJ whole genome shotgun (WGS) entry which is preliminary data.</text>
</comment>
<dbReference type="AlphaFoldDB" id="A0A2A2SBC7"/>
<accession>A0A2A2SBC7</accession>
<organism evidence="1 2">
    <name type="scientific">Sphingomonas lenta</name>
    <dbReference type="NCBI Taxonomy" id="1141887"/>
    <lineage>
        <taxon>Bacteria</taxon>
        <taxon>Pseudomonadati</taxon>
        <taxon>Pseudomonadota</taxon>
        <taxon>Alphaproteobacteria</taxon>
        <taxon>Sphingomonadales</taxon>
        <taxon>Sphingomonadaceae</taxon>
        <taxon>Sphingomonas</taxon>
    </lineage>
</organism>
<keyword evidence="2" id="KW-1185">Reference proteome</keyword>
<proteinExistence type="predicted"/>